<evidence type="ECO:0000313" key="2">
    <source>
        <dbReference type="Proteomes" id="UP000828390"/>
    </source>
</evidence>
<reference evidence="1" key="1">
    <citation type="journal article" date="2019" name="bioRxiv">
        <title>The Genome of the Zebra Mussel, Dreissena polymorpha: A Resource for Invasive Species Research.</title>
        <authorList>
            <person name="McCartney M.A."/>
            <person name="Auch B."/>
            <person name="Kono T."/>
            <person name="Mallez S."/>
            <person name="Zhang Y."/>
            <person name="Obille A."/>
            <person name="Becker A."/>
            <person name="Abrahante J.E."/>
            <person name="Garbe J."/>
            <person name="Badalamenti J.P."/>
            <person name="Herman A."/>
            <person name="Mangelson H."/>
            <person name="Liachko I."/>
            <person name="Sullivan S."/>
            <person name="Sone E.D."/>
            <person name="Koren S."/>
            <person name="Silverstein K.A.T."/>
            <person name="Beckman K.B."/>
            <person name="Gohl D.M."/>
        </authorList>
    </citation>
    <scope>NUCLEOTIDE SEQUENCE</scope>
    <source>
        <strain evidence="1">Duluth1</strain>
        <tissue evidence="1">Whole animal</tissue>
    </source>
</reference>
<protein>
    <submittedName>
        <fullName evidence="1">Uncharacterized protein</fullName>
    </submittedName>
</protein>
<comment type="caution">
    <text evidence="1">The sequence shown here is derived from an EMBL/GenBank/DDBJ whole genome shotgun (WGS) entry which is preliminary data.</text>
</comment>
<dbReference type="AlphaFoldDB" id="A0A9D4F2D2"/>
<dbReference type="EMBL" id="JAIWYP010000008">
    <property type="protein sequence ID" value="KAH3788801.1"/>
    <property type="molecule type" value="Genomic_DNA"/>
</dbReference>
<gene>
    <name evidence="1" type="ORF">DPMN_166963</name>
</gene>
<reference evidence="1" key="2">
    <citation type="submission" date="2020-11" db="EMBL/GenBank/DDBJ databases">
        <authorList>
            <person name="McCartney M.A."/>
            <person name="Auch B."/>
            <person name="Kono T."/>
            <person name="Mallez S."/>
            <person name="Becker A."/>
            <person name="Gohl D.M."/>
            <person name="Silverstein K.A.T."/>
            <person name="Koren S."/>
            <person name="Bechman K.B."/>
            <person name="Herman A."/>
            <person name="Abrahante J.E."/>
            <person name="Garbe J."/>
        </authorList>
    </citation>
    <scope>NUCLEOTIDE SEQUENCE</scope>
    <source>
        <strain evidence="1">Duluth1</strain>
        <tissue evidence="1">Whole animal</tissue>
    </source>
</reference>
<name>A0A9D4F2D2_DREPO</name>
<proteinExistence type="predicted"/>
<keyword evidence="2" id="KW-1185">Reference proteome</keyword>
<organism evidence="1 2">
    <name type="scientific">Dreissena polymorpha</name>
    <name type="common">Zebra mussel</name>
    <name type="synonym">Mytilus polymorpha</name>
    <dbReference type="NCBI Taxonomy" id="45954"/>
    <lineage>
        <taxon>Eukaryota</taxon>
        <taxon>Metazoa</taxon>
        <taxon>Spiralia</taxon>
        <taxon>Lophotrochozoa</taxon>
        <taxon>Mollusca</taxon>
        <taxon>Bivalvia</taxon>
        <taxon>Autobranchia</taxon>
        <taxon>Heteroconchia</taxon>
        <taxon>Euheterodonta</taxon>
        <taxon>Imparidentia</taxon>
        <taxon>Neoheterodontei</taxon>
        <taxon>Myida</taxon>
        <taxon>Dreissenoidea</taxon>
        <taxon>Dreissenidae</taxon>
        <taxon>Dreissena</taxon>
    </lineage>
</organism>
<evidence type="ECO:0000313" key="1">
    <source>
        <dbReference type="EMBL" id="KAH3788801.1"/>
    </source>
</evidence>
<dbReference type="Proteomes" id="UP000828390">
    <property type="component" value="Unassembled WGS sequence"/>
</dbReference>
<accession>A0A9D4F2D2</accession>
<sequence length="152" mass="17302">MSLDVMKGCALNPYKVEENEKKSTKSFSINSILARVEKEKCREDRCCSEEKDVGRERVPTPSDKDVPAVISKLDFPVIPGFGRGFPDMARLGEASTGSNGGLLPLGHLPAWYHWYASHHSLQQWQQHHKKCKHHKFVSYFLIGPRIRGTRRV</sequence>